<dbReference type="Gene3D" id="3.40.50.1820">
    <property type="entry name" value="alpha/beta hydrolase"/>
    <property type="match status" value="1"/>
</dbReference>
<dbReference type="InterPro" id="IPR029058">
    <property type="entry name" value="AB_hydrolase_fold"/>
</dbReference>
<accession>A0ABS9EI85</accession>
<sequence>MNRILFIFLVCAFNGMLGQEMSLKKGAVVNDLKINDSIQESFSLYLPTNFDKDKMWPVIFVFDPMGRGRNTAHLFLPGAEQQGYIVASSNNISFKDSLSANVDVALRLMNKTFNYFPIDNNRVYTAGYKEGAVVASAIPAIYPNIQGVLAVDDFWSTQNYLGKDSNFSVVALIGEKDANIYKLQQVQYFLNKSGHTASLYSYNSNNEWPGAEMISQALAEFSLQSMSKGLKHINNELINDLYNQDVEISERLRRSLQPYKAYQYLEKMEMKYALFDKKDDIRNLQKEIKKEHLFKEQRREYNRAKIKESQLKEEYIYYFEEDVYTVNFENIAWWKNQVKELEEMQKSKVEAQSEMAYRIQGFLQVMSSENFSKIKQERAGIDRKIYSAVLQTVFKKDDPEAYLYIISQSANDGDYYTALLYLEDLLKTGYKDLEELYNIPNTLDLKLSPEYNTLIKKYTGTSKYYNIGVEE</sequence>
<reference evidence="1" key="1">
    <citation type="submission" date="2022-01" db="EMBL/GenBank/DDBJ databases">
        <title>Gillisia lutea sp. nov., isolated from marine plastic residues from the Malvarosa beach (Valencia, Spain).</title>
        <authorList>
            <person name="Vidal-Verdu A."/>
            <person name="Molina-Menor E."/>
            <person name="Satari L."/>
            <person name="Pascual J."/>
            <person name="Pereto J."/>
            <person name="Porcar M."/>
        </authorList>
    </citation>
    <scope>NUCLEOTIDE SEQUENCE</scope>
    <source>
        <strain evidence="1">M10.2A</strain>
    </source>
</reference>
<dbReference type="SUPFAM" id="SSF53474">
    <property type="entry name" value="alpha/beta-Hydrolases"/>
    <property type="match status" value="1"/>
</dbReference>
<evidence type="ECO:0000313" key="1">
    <source>
        <dbReference type="EMBL" id="MCF4102067.1"/>
    </source>
</evidence>
<name>A0ABS9EI85_9FLAO</name>
<dbReference type="EMBL" id="JAKGTH010000009">
    <property type="protein sequence ID" value="MCF4102067.1"/>
    <property type="molecule type" value="Genomic_DNA"/>
</dbReference>
<evidence type="ECO:0000313" key="2">
    <source>
        <dbReference type="Proteomes" id="UP001179363"/>
    </source>
</evidence>
<dbReference type="Proteomes" id="UP001179363">
    <property type="component" value="Unassembled WGS sequence"/>
</dbReference>
<organism evidence="1 2">
    <name type="scientific">Gillisia lutea</name>
    <dbReference type="NCBI Taxonomy" id="2909668"/>
    <lineage>
        <taxon>Bacteria</taxon>
        <taxon>Pseudomonadati</taxon>
        <taxon>Bacteroidota</taxon>
        <taxon>Flavobacteriia</taxon>
        <taxon>Flavobacteriales</taxon>
        <taxon>Flavobacteriaceae</taxon>
        <taxon>Gillisia</taxon>
    </lineage>
</organism>
<comment type="caution">
    <text evidence="1">The sequence shown here is derived from an EMBL/GenBank/DDBJ whole genome shotgun (WGS) entry which is preliminary data.</text>
</comment>
<gene>
    <name evidence="1" type="ORF">L1I30_10345</name>
</gene>
<evidence type="ECO:0008006" key="3">
    <source>
        <dbReference type="Google" id="ProtNLM"/>
    </source>
</evidence>
<protein>
    <recommendedName>
        <fullName evidence="3">Alpha/beta hydrolase</fullName>
    </recommendedName>
</protein>
<dbReference type="RefSeq" id="WP_236134216.1">
    <property type="nucleotide sequence ID" value="NZ_JAKGTH010000009.1"/>
</dbReference>
<proteinExistence type="predicted"/>
<keyword evidence="2" id="KW-1185">Reference proteome</keyword>